<dbReference type="InParanoid" id="M1DNY7"/>
<evidence type="ECO:0008006" key="3">
    <source>
        <dbReference type="Google" id="ProtNLM"/>
    </source>
</evidence>
<dbReference type="Proteomes" id="UP000011115">
    <property type="component" value="Unassembled WGS sequence"/>
</dbReference>
<reference evidence="2" key="1">
    <citation type="journal article" date="2011" name="Nature">
        <title>Genome sequence and analysis of the tuber crop potato.</title>
        <authorList>
            <consortium name="The Potato Genome Sequencing Consortium"/>
        </authorList>
    </citation>
    <scope>NUCLEOTIDE SEQUENCE [LARGE SCALE GENOMIC DNA]</scope>
    <source>
        <strain evidence="2">cv. DM1-3 516 R44</strain>
    </source>
</reference>
<dbReference type="PaxDb" id="4113-PGSC0003DMT400092035"/>
<dbReference type="PANTHER" id="PTHR33180:SF31">
    <property type="entry name" value="POLYPROTEIN PROTEIN"/>
    <property type="match status" value="1"/>
</dbReference>
<dbReference type="EnsemblPlants" id="PGSC0003DMT400092035">
    <property type="protein sequence ID" value="PGSC0003DMT400092035"/>
    <property type="gene ID" value="PGSC0003DMG400041606"/>
</dbReference>
<dbReference type="AlphaFoldDB" id="M1DNY7"/>
<proteinExistence type="predicted"/>
<accession>M1DNY7</accession>
<organism evidence="1 2">
    <name type="scientific">Solanum tuberosum</name>
    <name type="common">Potato</name>
    <dbReference type="NCBI Taxonomy" id="4113"/>
    <lineage>
        <taxon>Eukaryota</taxon>
        <taxon>Viridiplantae</taxon>
        <taxon>Streptophyta</taxon>
        <taxon>Embryophyta</taxon>
        <taxon>Tracheophyta</taxon>
        <taxon>Spermatophyta</taxon>
        <taxon>Magnoliopsida</taxon>
        <taxon>eudicotyledons</taxon>
        <taxon>Gunneridae</taxon>
        <taxon>Pentapetalae</taxon>
        <taxon>asterids</taxon>
        <taxon>lamiids</taxon>
        <taxon>Solanales</taxon>
        <taxon>Solanaceae</taxon>
        <taxon>Solanoideae</taxon>
        <taxon>Solaneae</taxon>
        <taxon>Solanum</taxon>
    </lineage>
</organism>
<dbReference type="Gramene" id="PGSC0003DMT400092035">
    <property type="protein sequence ID" value="PGSC0003DMT400092035"/>
    <property type="gene ID" value="PGSC0003DMG400041606"/>
</dbReference>
<reference evidence="1" key="2">
    <citation type="submission" date="2015-06" db="UniProtKB">
        <authorList>
            <consortium name="EnsemblPlants"/>
        </authorList>
    </citation>
    <scope>IDENTIFICATION</scope>
    <source>
        <strain evidence="1">DM1-3 516 R44</strain>
    </source>
</reference>
<sequence length="150" mass="17240">MHSYIDLVQMKTLEVLKGWLAPFRSDVTLRWIEAGSINDRQKLYLGLMIEQENAMRAKKRQNSLHFPVLINELYKWASVPRDEKMDVEVTPTSYTNIQCIEAEYMRDGADMRREAPMDTSPEVDVDILPTEAIMPPQDSEPSGTFGPFDS</sequence>
<name>M1DNY7_SOLTU</name>
<keyword evidence="2" id="KW-1185">Reference proteome</keyword>
<evidence type="ECO:0000313" key="2">
    <source>
        <dbReference type="Proteomes" id="UP000011115"/>
    </source>
</evidence>
<dbReference type="HOGENOM" id="CLU_1743721_0_0_1"/>
<protein>
    <recommendedName>
        <fullName evidence="3">Integrase core domain containing protein</fullName>
    </recommendedName>
</protein>
<dbReference type="PANTHER" id="PTHR33180">
    <property type="entry name" value="PHOTOSYSTEM II CP43 REACTION CENTER PROTEIN"/>
    <property type="match status" value="1"/>
</dbReference>
<evidence type="ECO:0000313" key="1">
    <source>
        <dbReference type="EnsemblPlants" id="PGSC0003DMT400092035"/>
    </source>
</evidence>